<proteinExistence type="predicted"/>
<keyword evidence="2" id="KW-0808">Transferase</keyword>
<keyword evidence="3" id="KW-1185">Reference proteome</keyword>
<dbReference type="GO" id="GO:0047474">
    <property type="term" value="F:long-chain fatty acid--protein ligase activity"/>
    <property type="evidence" value="ECO:0007669"/>
    <property type="project" value="InterPro"/>
</dbReference>
<name>A0A6I6GC34_9BACT</name>
<dbReference type="InterPro" id="IPR007534">
    <property type="entry name" value="LuxE"/>
</dbReference>
<protein>
    <submittedName>
        <fullName evidence="2">Acyl transferase</fullName>
    </submittedName>
</protein>
<accession>A0A6I6GC34</accession>
<dbReference type="SUPFAM" id="SSF56801">
    <property type="entry name" value="Acetyl-CoA synthetase-like"/>
    <property type="match status" value="1"/>
</dbReference>
<dbReference type="GO" id="GO:0008218">
    <property type="term" value="P:bioluminescence"/>
    <property type="evidence" value="ECO:0007669"/>
    <property type="project" value="InterPro"/>
</dbReference>
<evidence type="ECO:0000313" key="2">
    <source>
        <dbReference type="EMBL" id="QGW30014.1"/>
    </source>
</evidence>
<sequence length="323" mass="36694">MPFHIFNVTPNDFVATALLAYQHQVQHNAVYREYVQALHKLQHVPAAITDIPFLPISFFKTHAVQAFEGEPEIIFTSSGTTGMQQSRHFVKEVALYEQSFVQGFTNAYGDPSPFAWLCLLPSYMERSGSSLIYMAEHFVRHSQHKESGFFLQADEVLIERLEHCRQQQKPTVLLGVSFALLDFAERHQHIDLSHCIIMDTGGMKGRRKELTRAELHEQLQEAFQVPAIHSEYGMTELLSQAYSKGHGRYHPPAWMKVLVRSEEDPFELHSTGAGLLLVIDLANIHSCCFIETQDVGRVYDDGSFEVLGRMDNSDIRGCSLLLL</sequence>
<organism evidence="2 3">
    <name type="scientific">Phnomibacter ginsenosidimutans</name>
    <dbReference type="NCBI Taxonomy" id="2676868"/>
    <lineage>
        <taxon>Bacteria</taxon>
        <taxon>Pseudomonadati</taxon>
        <taxon>Bacteroidota</taxon>
        <taxon>Chitinophagia</taxon>
        <taxon>Chitinophagales</taxon>
        <taxon>Chitinophagaceae</taxon>
        <taxon>Phnomibacter</taxon>
    </lineage>
</organism>
<gene>
    <name evidence="2" type="ORF">GLV81_08055</name>
</gene>
<evidence type="ECO:0000313" key="3">
    <source>
        <dbReference type="Proteomes" id="UP000426027"/>
    </source>
</evidence>
<feature type="domain" description="Acyl-protein synthetase LuxE" evidence="1">
    <location>
        <begin position="16"/>
        <end position="85"/>
    </location>
</feature>
<dbReference type="GO" id="GO:0016740">
    <property type="term" value="F:transferase activity"/>
    <property type="evidence" value="ECO:0007669"/>
    <property type="project" value="UniProtKB-KW"/>
</dbReference>
<dbReference type="EMBL" id="CP046566">
    <property type="protein sequence ID" value="QGW30014.1"/>
    <property type="molecule type" value="Genomic_DNA"/>
</dbReference>
<dbReference type="KEGG" id="fls:GLV81_08055"/>
<dbReference type="AlphaFoldDB" id="A0A6I6GC34"/>
<dbReference type="Pfam" id="PF04443">
    <property type="entry name" value="LuxE"/>
    <property type="match status" value="1"/>
</dbReference>
<dbReference type="InterPro" id="IPR042099">
    <property type="entry name" value="ANL_N_sf"/>
</dbReference>
<evidence type="ECO:0000259" key="1">
    <source>
        <dbReference type="Pfam" id="PF04443"/>
    </source>
</evidence>
<dbReference type="Gene3D" id="3.40.50.12780">
    <property type="entry name" value="N-terminal domain of ligase-like"/>
    <property type="match status" value="1"/>
</dbReference>
<dbReference type="Proteomes" id="UP000426027">
    <property type="component" value="Chromosome"/>
</dbReference>
<reference evidence="2 3" key="1">
    <citation type="submission" date="2019-11" db="EMBL/GenBank/DDBJ databases">
        <authorList>
            <person name="Im W.T."/>
        </authorList>
    </citation>
    <scope>NUCLEOTIDE SEQUENCE [LARGE SCALE GENOMIC DNA]</scope>
    <source>
        <strain evidence="2 3">SB-02</strain>
    </source>
</reference>